<gene>
    <name evidence="1" type="ORF">NCTC11535_01848</name>
</gene>
<sequence length="168" mass="18050">MTSRLEPGQKLLAAVPIAADGSAWALALAGSLTLIAGEELRCWEWAQVDRASWAGEERCFTLHWLEPGQEPLLLVVPEEIQIGDKTAEVDPNPFARVLRERVDSVVVHRVSGTLSGGEPVSVSARRAADGSLFTTVSGVLVEDLSEADREVLAALERRLKDGVGLPTT</sequence>
<evidence type="ECO:0000313" key="2">
    <source>
        <dbReference type="Proteomes" id="UP000250006"/>
    </source>
</evidence>
<comment type="caution">
    <text evidence="1">The sequence shown here is derived from an EMBL/GenBank/DDBJ whole genome shotgun (WGS) entry which is preliminary data.</text>
</comment>
<protein>
    <submittedName>
        <fullName evidence="1">Uncharacterized protein</fullName>
    </submittedName>
</protein>
<dbReference type="EMBL" id="UAPQ01000009">
    <property type="protein sequence ID" value="SPT54144.1"/>
    <property type="molecule type" value="Genomic_DNA"/>
</dbReference>
<keyword evidence="2" id="KW-1185">Reference proteome</keyword>
<name>A0ABY1VQE3_9ACTO</name>
<proteinExistence type="predicted"/>
<dbReference type="Proteomes" id="UP000250006">
    <property type="component" value="Unassembled WGS sequence"/>
</dbReference>
<organism evidence="1 2">
    <name type="scientific">Actinomyces bovis</name>
    <dbReference type="NCBI Taxonomy" id="1658"/>
    <lineage>
        <taxon>Bacteria</taxon>
        <taxon>Bacillati</taxon>
        <taxon>Actinomycetota</taxon>
        <taxon>Actinomycetes</taxon>
        <taxon>Actinomycetales</taxon>
        <taxon>Actinomycetaceae</taxon>
        <taxon>Actinomyces</taxon>
    </lineage>
</organism>
<accession>A0ABY1VQE3</accession>
<reference evidence="1 2" key="1">
    <citation type="submission" date="2018-06" db="EMBL/GenBank/DDBJ databases">
        <authorList>
            <consortium name="Pathogen Informatics"/>
            <person name="Doyle S."/>
        </authorList>
    </citation>
    <scope>NUCLEOTIDE SEQUENCE [LARGE SCALE GENOMIC DNA]</scope>
    <source>
        <strain evidence="1 2">NCTC11535</strain>
    </source>
</reference>
<evidence type="ECO:0000313" key="1">
    <source>
        <dbReference type="EMBL" id="SPT54144.1"/>
    </source>
</evidence>